<sequence length="77" mass="8376">MYFQSGGGGHEPSPIDPPHVLSGTDVAVLLQEIRLSEWKGAYISGASPEEVNAFEFDGKHKGKNSQRTFRESAVKAM</sequence>
<evidence type="ECO:0000313" key="3">
    <source>
        <dbReference type="Proteomes" id="UP001590951"/>
    </source>
</evidence>
<keyword evidence="3" id="KW-1185">Reference proteome</keyword>
<proteinExistence type="predicted"/>
<organism evidence="2 3">
    <name type="scientific">Lepraria finkii</name>
    <dbReference type="NCBI Taxonomy" id="1340010"/>
    <lineage>
        <taxon>Eukaryota</taxon>
        <taxon>Fungi</taxon>
        <taxon>Dikarya</taxon>
        <taxon>Ascomycota</taxon>
        <taxon>Pezizomycotina</taxon>
        <taxon>Lecanoromycetes</taxon>
        <taxon>OSLEUM clade</taxon>
        <taxon>Lecanoromycetidae</taxon>
        <taxon>Lecanorales</taxon>
        <taxon>Lecanorineae</taxon>
        <taxon>Stereocaulaceae</taxon>
        <taxon>Lepraria</taxon>
    </lineage>
</organism>
<dbReference type="Proteomes" id="UP001590951">
    <property type="component" value="Unassembled WGS sequence"/>
</dbReference>
<feature type="region of interest" description="Disordered" evidence="1">
    <location>
        <begin position="1"/>
        <end position="20"/>
    </location>
</feature>
<reference evidence="2 3" key="1">
    <citation type="submission" date="2024-09" db="EMBL/GenBank/DDBJ databases">
        <title>Rethinking Asexuality: The Enigmatic Case of Functional Sexual Genes in Lepraria (Stereocaulaceae).</title>
        <authorList>
            <person name="Doellman M."/>
            <person name="Sun Y."/>
            <person name="Barcenas-Pena A."/>
            <person name="Lumbsch H.T."/>
            <person name="Grewe F."/>
        </authorList>
    </citation>
    <scope>NUCLEOTIDE SEQUENCE [LARGE SCALE GENOMIC DNA]</scope>
    <source>
        <strain evidence="2 3">Grewe 0041</strain>
    </source>
</reference>
<comment type="caution">
    <text evidence="2">The sequence shown here is derived from an EMBL/GenBank/DDBJ whole genome shotgun (WGS) entry which is preliminary data.</text>
</comment>
<evidence type="ECO:0000313" key="2">
    <source>
        <dbReference type="EMBL" id="KAL2059331.1"/>
    </source>
</evidence>
<dbReference type="EMBL" id="JBHFEH010000001">
    <property type="protein sequence ID" value="KAL2059331.1"/>
    <property type="molecule type" value="Genomic_DNA"/>
</dbReference>
<protein>
    <submittedName>
        <fullName evidence="2">Uncharacterized protein</fullName>
    </submittedName>
</protein>
<feature type="compositionally biased region" description="Gly residues" evidence="1">
    <location>
        <begin position="1"/>
        <end position="10"/>
    </location>
</feature>
<accession>A0ABR4BQC9</accession>
<evidence type="ECO:0000256" key="1">
    <source>
        <dbReference type="SAM" id="MobiDB-lite"/>
    </source>
</evidence>
<feature type="compositionally biased region" description="Basic and acidic residues" evidence="1">
    <location>
        <begin position="68"/>
        <end position="77"/>
    </location>
</feature>
<feature type="region of interest" description="Disordered" evidence="1">
    <location>
        <begin position="57"/>
        <end position="77"/>
    </location>
</feature>
<gene>
    <name evidence="2" type="ORF">ABVK25_000623</name>
</gene>
<name>A0ABR4BQC9_9LECA</name>